<dbReference type="SUPFAM" id="SSF51338">
    <property type="entry name" value="Composite domain of metallo-dependent hydrolases"/>
    <property type="match status" value="1"/>
</dbReference>
<evidence type="ECO:0000313" key="3">
    <source>
        <dbReference type="EMBL" id="KAK9782502.1"/>
    </source>
</evidence>
<dbReference type="InterPro" id="IPR032466">
    <property type="entry name" value="Metal_Hydrolase"/>
</dbReference>
<feature type="domain" description="Amidohydrolase-related" evidence="2">
    <location>
        <begin position="287"/>
        <end position="438"/>
    </location>
</feature>
<dbReference type="EMBL" id="JARVKM010000002">
    <property type="protein sequence ID" value="KAK9782502.1"/>
    <property type="molecule type" value="Genomic_DNA"/>
</dbReference>
<dbReference type="InterPro" id="IPR050287">
    <property type="entry name" value="MTA/SAH_deaminase"/>
</dbReference>
<dbReference type="Gene3D" id="2.30.40.10">
    <property type="entry name" value="Urease, subunit C, domain 1"/>
    <property type="match status" value="1"/>
</dbReference>
<organism evidence="3 4">
    <name type="scientific">Seiridium cardinale</name>
    <dbReference type="NCBI Taxonomy" id="138064"/>
    <lineage>
        <taxon>Eukaryota</taxon>
        <taxon>Fungi</taxon>
        <taxon>Dikarya</taxon>
        <taxon>Ascomycota</taxon>
        <taxon>Pezizomycotina</taxon>
        <taxon>Sordariomycetes</taxon>
        <taxon>Xylariomycetidae</taxon>
        <taxon>Amphisphaeriales</taxon>
        <taxon>Sporocadaceae</taxon>
        <taxon>Seiridium</taxon>
    </lineage>
</organism>
<gene>
    <name evidence="3" type="ORF">SCAR479_00845</name>
</gene>
<sequence length="504" mass="54969">MTLVLRRAKKSWVFVILLLTLVFFVARSYLPHLSYSNLVRHRHRGGCKVIAKGSLDSVLLRGTVLTSDGPLDDGYIRVQSGRIADVGTGYVSSVRDGATTVVDCTGSVISPGFINLHEHIEFSTVGPFKDVGERVKHRHDWRMGARNNTQREAIVRKDMIGDSIKWGELRHILSGTTSIVGGGMITGLARNLDFVAGLEADLLAQPDVWDVFPLDDAGGILRTEDCDYGTEAIRREEVSKYHKYLAHIGEGVDEEAANEFRCLSSETYDSIPMPGGGGLSTDIIAPNLALIHALGLSEADFDLVAERGAHVVWSPRSNVFLYGKTLNVSYLLEAGINVALGTDWLPSGSATMSREATCAVSATQQGYKLTLEPKTVWEMMTINAAKAANFEELIGSLAAGKLADIVVFRRDGVRDPYAQAAFAPAENIELVLRGGQVVVAEEDLHDLTRNTCEAVYFGQYRKIICVADEIGQSFADFSTFIARVSRYPAILPGIPPYEPSCQVT</sequence>
<dbReference type="InterPro" id="IPR011059">
    <property type="entry name" value="Metal-dep_hydrolase_composite"/>
</dbReference>
<dbReference type="SUPFAM" id="SSF51556">
    <property type="entry name" value="Metallo-dependent hydrolases"/>
    <property type="match status" value="1"/>
</dbReference>
<dbReference type="Proteomes" id="UP001465668">
    <property type="component" value="Unassembled WGS sequence"/>
</dbReference>
<protein>
    <submittedName>
        <fullName evidence="3">Metal dependent amidohydrolase</fullName>
    </submittedName>
</protein>
<comment type="caution">
    <text evidence="3">The sequence shown here is derived from an EMBL/GenBank/DDBJ whole genome shotgun (WGS) entry which is preliminary data.</text>
</comment>
<dbReference type="Gene3D" id="3.20.20.140">
    <property type="entry name" value="Metal-dependent hydrolases"/>
    <property type="match status" value="2"/>
</dbReference>
<dbReference type="Pfam" id="PF01979">
    <property type="entry name" value="Amidohydro_1"/>
    <property type="match status" value="1"/>
</dbReference>
<dbReference type="PANTHER" id="PTHR43794:SF11">
    <property type="entry name" value="AMIDOHYDROLASE-RELATED DOMAIN-CONTAINING PROTEIN"/>
    <property type="match status" value="1"/>
</dbReference>
<dbReference type="PANTHER" id="PTHR43794">
    <property type="entry name" value="AMINOHYDROLASE SSNA-RELATED"/>
    <property type="match status" value="1"/>
</dbReference>
<evidence type="ECO:0000256" key="1">
    <source>
        <dbReference type="ARBA" id="ARBA00022801"/>
    </source>
</evidence>
<reference evidence="3 4" key="1">
    <citation type="submission" date="2024-02" db="EMBL/GenBank/DDBJ databases">
        <title>First draft genome assembly of two strains of Seiridium cardinale.</title>
        <authorList>
            <person name="Emiliani G."/>
            <person name="Scali E."/>
        </authorList>
    </citation>
    <scope>NUCLEOTIDE SEQUENCE [LARGE SCALE GENOMIC DNA]</scope>
    <source>
        <strain evidence="3 4">BM-138-000479</strain>
    </source>
</reference>
<keyword evidence="4" id="KW-1185">Reference proteome</keyword>
<proteinExistence type="predicted"/>
<dbReference type="InterPro" id="IPR006680">
    <property type="entry name" value="Amidohydro-rel"/>
</dbReference>
<evidence type="ECO:0000313" key="4">
    <source>
        <dbReference type="Proteomes" id="UP001465668"/>
    </source>
</evidence>
<name>A0ABR2Y7A0_9PEZI</name>
<keyword evidence="1" id="KW-0378">Hydrolase</keyword>
<accession>A0ABR2Y7A0</accession>
<evidence type="ECO:0000259" key="2">
    <source>
        <dbReference type="Pfam" id="PF01979"/>
    </source>
</evidence>